<dbReference type="Proteomes" id="UP000001075">
    <property type="component" value="Unassembled WGS sequence"/>
</dbReference>
<accession>G3I762</accession>
<reference evidence="2" key="1">
    <citation type="journal article" date="2011" name="Nat. Biotechnol.">
        <title>The genomic sequence of the Chinese hamster ovary (CHO)-K1 cell line.</title>
        <authorList>
            <person name="Xu X."/>
            <person name="Nagarajan H."/>
            <person name="Lewis N.E."/>
            <person name="Pan S."/>
            <person name="Cai Z."/>
            <person name="Liu X."/>
            <person name="Chen W."/>
            <person name="Xie M."/>
            <person name="Wang W."/>
            <person name="Hammond S."/>
            <person name="Andersen M.R."/>
            <person name="Neff N."/>
            <person name="Passarelli B."/>
            <person name="Koh W."/>
            <person name="Fan H.C."/>
            <person name="Wang J."/>
            <person name="Gui Y."/>
            <person name="Lee K.H."/>
            <person name="Betenbaugh M.J."/>
            <person name="Quake S.R."/>
            <person name="Famili I."/>
            <person name="Palsson B.O."/>
            <person name="Wang J."/>
        </authorList>
    </citation>
    <scope>NUCLEOTIDE SEQUENCE [LARGE SCALE GENOMIC DNA]</scope>
    <source>
        <strain evidence="2">CHO K1 cell line</strain>
    </source>
</reference>
<dbReference type="EMBL" id="JH001409">
    <property type="protein sequence ID" value="EGW01963.1"/>
    <property type="molecule type" value="Genomic_DNA"/>
</dbReference>
<proteinExistence type="predicted"/>
<gene>
    <name evidence="1" type="ORF">I79_019347</name>
</gene>
<protein>
    <submittedName>
        <fullName evidence="1">Uncharacterized protein</fullName>
    </submittedName>
</protein>
<dbReference type="AlphaFoldDB" id="G3I762"/>
<evidence type="ECO:0000313" key="2">
    <source>
        <dbReference type="Proteomes" id="UP000001075"/>
    </source>
</evidence>
<evidence type="ECO:0000313" key="1">
    <source>
        <dbReference type="EMBL" id="EGW01963.1"/>
    </source>
</evidence>
<name>G3I762_CRIGR</name>
<dbReference type="InParanoid" id="G3I762"/>
<sequence>MLVYLIGIVWLRIQILIANVEAVFTCVHIDYVVISLHVIILSLSQVYSADDNFSWFTGYPCFFPFFPLPDLGKKLFRRMLNSHLTCRTS</sequence>
<organism evidence="1 2">
    <name type="scientific">Cricetulus griseus</name>
    <name type="common">Chinese hamster</name>
    <name type="synonym">Cricetulus barabensis griseus</name>
    <dbReference type="NCBI Taxonomy" id="10029"/>
    <lineage>
        <taxon>Eukaryota</taxon>
        <taxon>Metazoa</taxon>
        <taxon>Chordata</taxon>
        <taxon>Craniata</taxon>
        <taxon>Vertebrata</taxon>
        <taxon>Euteleostomi</taxon>
        <taxon>Mammalia</taxon>
        <taxon>Eutheria</taxon>
        <taxon>Euarchontoglires</taxon>
        <taxon>Glires</taxon>
        <taxon>Rodentia</taxon>
        <taxon>Myomorpha</taxon>
        <taxon>Muroidea</taxon>
        <taxon>Cricetidae</taxon>
        <taxon>Cricetinae</taxon>
        <taxon>Cricetulus</taxon>
    </lineage>
</organism>